<dbReference type="PANTHER" id="PTHR10680:SF38">
    <property type="entry name" value="BLL1368 PROTEIN"/>
    <property type="match status" value="1"/>
</dbReference>
<dbReference type="Pfam" id="PF01436">
    <property type="entry name" value="NHL"/>
    <property type="match status" value="1"/>
</dbReference>
<dbReference type="AlphaFoldDB" id="X0YV90"/>
<dbReference type="InterPro" id="IPR001258">
    <property type="entry name" value="NHL_repeat"/>
</dbReference>
<evidence type="ECO:0000256" key="2">
    <source>
        <dbReference type="ARBA" id="ARBA00022737"/>
    </source>
</evidence>
<dbReference type="EMBL" id="BARS01053314">
    <property type="protein sequence ID" value="GAG50567.1"/>
    <property type="molecule type" value="Genomic_DNA"/>
</dbReference>
<keyword evidence="2" id="KW-0677">Repeat</keyword>
<gene>
    <name evidence="4" type="ORF">S01H1_79133</name>
</gene>
<dbReference type="SUPFAM" id="SSF101898">
    <property type="entry name" value="NHL repeat"/>
    <property type="match status" value="1"/>
</dbReference>
<proteinExistence type="predicted"/>
<keyword evidence="3" id="KW-0325">Glycoprotein</keyword>
<feature type="non-terminal residue" evidence="4">
    <location>
        <position position="1"/>
    </location>
</feature>
<accession>X0YV90</accession>
<evidence type="ECO:0008006" key="5">
    <source>
        <dbReference type="Google" id="ProtNLM"/>
    </source>
</evidence>
<dbReference type="PROSITE" id="PS51125">
    <property type="entry name" value="NHL"/>
    <property type="match status" value="1"/>
</dbReference>
<keyword evidence="1" id="KW-0732">Signal</keyword>
<name>X0YV90_9ZZZZ</name>
<evidence type="ECO:0000313" key="4">
    <source>
        <dbReference type="EMBL" id="GAG50567.1"/>
    </source>
</evidence>
<dbReference type="PANTHER" id="PTHR10680">
    <property type="entry name" value="PEPTIDYL-GLYCINE ALPHA-AMIDATING MONOOXYGENASE"/>
    <property type="match status" value="1"/>
</dbReference>
<reference evidence="4" key="1">
    <citation type="journal article" date="2014" name="Front. Microbiol.">
        <title>High frequency of phylogenetically diverse reductive dehalogenase-homologous genes in deep subseafloor sedimentary metagenomes.</title>
        <authorList>
            <person name="Kawai M."/>
            <person name="Futagami T."/>
            <person name="Toyoda A."/>
            <person name="Takaki Y."/>
            <person name="Nishi S."/>
            <person name="Hori S."/>
            <person name="Arai W."/>
            <person name="Tsubouchi T."/>
            <person name="Morono Y."/>
            <person name="Uchiyama I."/>
            <person name="Ito T."/>
            <person name="Fujiyama A."/>
            <person name="Inagaki F."/>
            <person name="Takami H."/>
        </authorList>
    </citation>
    <scope>NUCLEOTIDE SEQUENCE</scope>
    <source>
        <strain evidence="4">Expedition CK06-06</strain>
    </source>
</reference>
<organism evidence="4">
    <name type="scientific">marine sediment metagenome</name>
    <dbReference type="NCBI Taxonomy" id="412755"/>
    <lineage>
        <taxon>unclassified sequences</taxon>
        <taxon>metagenomes</taxon>
        <taxon>ecological metagenomes</taxon>
    </lineage>
</organism>
<evidence type="ECO:0000256" key="1">
    <source>
        <dbReference type="ARBA" id="ARBA00022729"/>
    </source>
</evidence>
<evidence type="ECO:0000256" key="3">
    <source>
        <dbReference type="ARBA" id="ARBA00023180"/>
    </source>
</evidence>
<dbReference type="InterPro" id="IPR011042">
    <property type="entry name" value="6-blade_b-propeller_TolB-like"/>
</dbReference>
<comment type="caution">
    <text evidence="4">The sequence shown here is derived from an EMBL/GenBank/DDBJ whole genome shotgun (WGS) entry which is preliminary data.</text>
</comment>
<dbReference type="Gene3D" id="2.120.10.30">
    <property type="entry name" value="TolB, C-terminal domain"/>
    <property type="match status" value="2"/>
</dbReference>
<protein>
    <recommendedName>
        <fullName evidence="5">Peptidylamidoglycolate lyase</fullName>
    </recommendedName>
</protein>
<sequence>YGNARVHKYSADGEYLFSWGEYGVARGQFNLVHSVATDREGRVYIADRESHRVQVFDPNGKDLTQWNNLHRPCGLHIDAPTGGDREQLCYIGQLGPGLAVNKTYPNLGARVSICDLEGRLLAWLGDVRPGEEPGQFVAPHGIAVDSHGDLYVGEVSWAERGRHLDPPREVRSFRKLVKVS</sequence>